<dbReference type="SUPFAM" id="SSF46689">
    <property type="entry name" value="Homeodomain-like"/>
    <property type="match status" value="1"/>
</dbReference>
<name>A0A1J0VTX5_9NOCA</name>
<proteinExistence type="predicted"/>
<keyword evidence="3" id="KW-0804">Transcription</keyword>
<feature type="DNA-binding region" description="H-T-H motif" evidence="4">
    <location>
        <begin position="39"/>
        <end position="58"/>
    </location>
</feature>
<dbReference type="RefSeq" id="WP_071928646.1">
    <property type="nucleotide sequence ID" value="NZ_CP018082.1"/>
</dbReference>
<dbReference type="PROSITE" id="PS50977">
    <property type="entry name" value="HTH_TETR_2"/>
    <property type="match status" value="1"/>
</dbReference>
<accession>A0A1J0VTX5</accession>
<dbReference type="Gene3D" id="1.10.357.10">
    <property type="entry name" value="Tetracycline Repressor, domain 2"/>
    <property type="match status" value="1"/>
</dbReference>
<dbReference type="PANTHER" id="PTHR30055">
    <property type="entry name" value="HTH-TYPE TRANSCRIPTIONAL REGULATOR RUTR"/>
    <property type="match status" value="1"/>
</dbReference>
<dbReference type="PANTHER" id="PTHR30055:SF234">
    <property type="entry name" value="HTH-TYPE TRANSCRIPTIONAL REGULATOR BETI"/>
    <property type="match status" value="1"/>
</dbReference>
<reference evidence="6" key="1">
    <citation type="submission" date="2016-11" db="EMBL/GenBank/DDBJ databases">
        <authorList>
            <person name="Jaros S."/>
            <person name="Januszkiewicz K."/>
            <person name="Wedrychowicz H."/>
        </authorList>
    </citation>
    <scope>NUCLEOTIDE SEQUENCE [LARGE SCALE GENOMIC DNA]</scope>
    <source>
        <strain evidence="6">Y48</strain>
    </source>
</reference>
<dbReference type="EMBL" id="CP018082">
    <property type="protein sequence ID" value="APE35458.1"/>
    <property type="molecule type" value="Genomic_DNA"/>
</dbReference>
<dbReference type="GO" id="GO:0003700">
    <property type="term" value="F:DNA-binding transcription factor activity"/>
    <property type="evidence" value="ECO:0007669"/>
    <property type="project" value="TreeGrafter"/>
</dbReference>
<organism evidence="6 7">
    <name type="scientific">Nocardia mangyaensis</name>
    <dbReference type="NCBI Taxonomy" id="2213200"/>
    <lineage>
        <taxon>Bacteria</taxon>
        <taxon>Bacillati</taxon>
        <taxon>Actinomycetota</taxon>
        <taxon>Actinomycetes</taxon>
        <taxon>Mycobacteriales</taxon>
        <taxon>Nocardiaceae</taxon>
        <taxon>Nocardia</taxon>
    </lineage>
</organism>
<dbReference type="OrthoDB" id="3787664at2"/>
<feature type="domain" description="HTH tetR-type" evidence="5">
    <location>
        <begin position="16"/>
        <end position="76"/>
    </location>
</feature>
<dbReference type="InterPro" id="IPR050109">
    <property type="entry name" value="HTH-type_TetR-like_transc_reg"/>
</dbReference>
<dbReference type="Pfam" id="PF17754">
    <property type="entry name" value="TetR_C_14"/>
    <property type="match status" value="1"/>
</dbReference>
<keyword evidence="7" id="KW-1185">Reference proteome</keyword>
<dbReference type="GO" id="GO:0000976">
    <property type="term" value="F:transcription cis-regulatory region binding"/>
    <property type="evidence" value="ECO:0007669"/>
    <property type="project" value="TreeGrafter"/>
</dbReference>
<evidence type="ECO:0000256" key="4">
    <source>
        <dbReference type="PROSITE-ProRule" id="PRU00335"/>
    </source>
</evidence>
<protein>
    <recommendedName>
        <fullName evidence="5">HTH tetR-type domain-containing protein</fullName>
    </recommendedName>
</protein>
<dbReference type="PRINTS" id="PR00455">
    <property type="entry name" value="HTHTETR"/>
</dbReference>
<dbReference type="Pfam" id="PF00440">
    <property type="entry name" value="TetR_N"/>
    <property type="match status" value="1"/>
</dbReference>
<evidence type="ECO:0000259" key="5">
    <source>
        <dbReference type="PROSITE" id="PS50977"/>
    </source>
</evidence>
<dbReference type="InterPro" id="IPR041347">
    <property type="entry name" value="MftR_C"/>
</dbReference>
<sequence length="210" mass="22760">MPSDDRALPLRERKRIRTRRALADAALALFTEKGFAATTVEELVEAAEVSRSTFFRAFPTKEAVAVEAETELWTGYLQALAASELAGPILTALRDILTDAATALPDDWDERYIATRNLILTAPSLLGYIDYARSGVEIEVTEHLSDKLALTPGDLRPRILAELTTTAWSIAGRGWVAADGAGGRSALITRLHEAFAAIPDALRTKAPTLT</sequence>
<evidence type="ECO:0000256" key="3">
    <source>
        <dbReference type="ARBA" id="ARBA00023163"/>
    </source>
</evidence>
<dbReference type="Gene3D" id="1.10.10.60">
    <property type="entry name" value="Homeodomain-like"/>
    <property type="match status" value="1"/>
</dbReference>
<evidence type="ECO:0000313" key="6">
    <source>
        <dbReference type="EMBL" id="APE35458.1"/>
    </source>
</evidence>
<dbReference type="Proteomes" id="UP000183810">
    <property type="component" value="Chromosome"/>
</dbReference>
<keyword evidence="1" id="KW-0805">Transcription regulation</keyword>
<evidence type="ECO:0000256" key="1">
    <source>
        <dbReference type="ARBA" id="ARBA00023015"/>
    </source>
</evidence>
<dbReference type="InterPro" id="IPR009057">
    <property type="entry name" value="Homeodomain-like_sf"/>
</dbReference>
<keyword evidence="2 4" id="KW-0238">DNA-binding</keyword>
<dbReference type="InterPro" id="IPR001647">
    <property type="entry name" value="HTH_TetR"/>
</dbReference>
<dbReference type="AlphaFoldDB" id="A0A1J0VTX5"/>
<evidence type="ECO:0000313" key="7">
    <source>
        <dbReference type="Proteomes" id="UP000183810"/>
    </source>
</evidence>
<gene>
    <name evidence="6" type="ORF">BOX37_17585</name>
</gene>
<dbReference type="KEGG" id="nsl:BOX37_17585"/>
<evidence type="ECO:0000256" key="2">
    <source>
        <dbReference type="ARBA" id="ARBA00023125"/>
    </source>
</evidence>